<evidence type="ECO:0000313" key="2">
    <source>
        <dbReference type="EMBL" id="ORB10713.1"/>
    </source>
</evidence>
<dbReference type="PANTHER" id="PTHR46696">
    <property type="entry name" value="P450, PUTATIVE (EUROFUNG)-RELATED"/>
    <property type="match status" value="1"/>
</dbReference>
<comment type="caution">
    <text evidence="2">The sequence shown here is derived from an EMBL/GenBank/DDBJ whole genome shotgun (WGS) entry which is preliminary data.</text>
</comment>
<evidence type="ECO:0000313" key="3">
    <source>
        <dbReference type="Proteomes" id="UP000192374"/>
    </source>
</evidence>
<accession>A0ABX3SZS2</accession>
<feature type="non-terminal residue" evidence="2">
    <location>
        <position position="129"/>
    </location>
</feature>
<reference evidence="2 3" key="1">
    <citation type="submission" date="2017-02" db="EMBL/GenBank/DDBJ databases">
        <title>The new phylogeny of genus Mycobacterium.</title>
        <authorList>
            <person name="Tortoli E."/>
            <person name="Trovato A."/>
            <person name="Cirillo D.M."/>
        </authorList>
    </citation>
    <scope>NUCLEOTIDE SEQUENCE [LARGE SCALE GENOMIC DNA]</scope>
    <source>
        <strain evidence="2 3">DSM 45145</strain>
    </source>
</reference>
<dbReference type="Proteomes" id="UP000192374">
    <property type="component" value="Unassembled WGS sequence"/>
</dbReference>
<gene>
    <name evidence="2" type="ORF">BST37_22700</name>
</gene>
<dbReference type="PANTHER" id="PTHR46696:SF6">
    <property type="entry name" value="P450, PUTATIVE (EUROFUNG)-RELATED"/>
    <property type="match status" value="1"/>
</dbReference>
<organism evidence="2 3">
    <name type="scientific">Mycobacterium noviomagense</name>
    <dbReference type="NCBI Taxonomy" id="459858"/>
    <lineage>
        <taxon>Bacteria</taxon>
        <taxon>Bacillati</taxon>
        <taxon>Actinomycetota</taxon>
        <taxon>Actinomycetes</taxon>
        <taxon>Mycobacteriales</taxon>
        <taxon>Mycobacteriaceae</taxon>
        <taxon>Mycobacterium</taxon>
    </lineage>
</organism>
<sequence>MSTLGESQPGTFHLPRLEYSTLPMATDRGVGWKTLRDAGPVVFMNGAYYLTRREDVLAALRDAKLFSARLALQPPGSPVPVLPSASDPPEHTHYRKILQPYFSPHALSKYRPLMERHAAELIAALAGRN</sequence>
<keyword evidence="3" id="KW-1185">Reference proteome</keyword>
<dbReference type="InterPro" id="IPR036396">
    <property type="entry name" value="Cyt_P450_sf"/>
</dbReference>
<comment type="similarity">
    <text evidence="1">Belongs to the cytochrome P450 family.</text>
</comment>
<dbReference type="SUPFAM" id="SSF48264">
    <property type="entry name" value="Cytochrome P450"/>
    <property type="match status" value="1"/>
</dbReference>
<dbReference type="EMBL" id="MVIC01000111">
    <property type="protein sequence ID" value="ORB10713.1"/>
    <property type="molecule type" value="Genomic_DNA"/>
</dbReference>
<name>A0ABX3SZS2_9MYCO</name>
<evidence type="ECO:0000256" key="1">
    <source>
        <dbReference type="ARBA" id="ARBA00010617"/>
    </source>
</evidence>
<protein>
    <submittedName>
        <fullName evidence="2">Cytochrome</fullName>
    </submittedName>
</protein>
<dbReference type="Gene3D" id="1.10.630.10">
    <property type="entry name" value="Cytochrome P450"/>
    <property type="match status" value="1"/>
</dbReference>
<proteinExistence type="inferred from homology"/>